<dbReference type="OrthoDB" id="5876208at2"/>
<proteinExistence type="predicted"/>
<evidence type="ECO:0000259" key="1">
    <source>
        <dbReference type="Pfam" id="PF13443"/>
    </source>
</evidence>
<evidence type="ECO:0000313" key="3">
    <source>
        <dbReference type="Proteomes" id="UP000245362"/>
    </source>
</evidence>
<gene>
    <name evidence="2" type="ORF">DI392_00625</name>
</gene>
<keyword evidence="3" id="KW-1185">Reference proteome</keyword>
<feature type="domain" description="HTH cro/C1-type" evidence="1">
    <location>
        <begin position="8"/>
        <end position="57"/>
    </location>
</feature>
<reference evidence="2 3" key="1">
    <citation type="submission" date="2018-05" db="EMBL/GenBank/DDBJ databases">
        <title>Vibrio limimaris sp. nov., isolated from marine sediment.</title>
        <authorList>
            <person name="Li C.-M."/>
        </authorList>
    </citation>
    <scope>NUCLEOTIDE SEQUENCE [LARGE SCALE GENOMIC DNA]</scope>
    <source>
        <strain evidence="2 3">E4404</strain>
    </source>
</reference>
<dbReference type="Pfam" id="PF13443">
    <property type="entry name" value="HTH_26"/>
    <property type="match status" value="1"/>
</dbReference>
<sequence>MHPKVVFIRRILRDRGISYSRLSEMTEIDESKLKRVLSGRQPMTLEMCDNLAVALSLNEVDSCGLGNSASEFLLLWEQLEPELKSSILSLVRAVAKVKS</sequence>
<dbReference type="Gene3D" id="1.10.260.40">
    <property type="entry name" value="lambda repressor-like DNA-binding domains"/>
    <property type="match status" value="1"/>
</dbReference>
<evidence type="ECO:0000313" key="2">
    <source>
        <dbReference type="EMBL" id="PWI34822.1"/>
    </source>
</evidence>
<accession>A0A2U3BDK5</accession>
<dbReference type="SUPFAM" id="SSF47413">
    <property type="entry name" value="lambda repressor-like DNA-binding domains"/>
    <property type="match status" value="1"/>
</dbReference>
<dbReference type="EMBL" id="QFWT01000001">
    <property type="protein sequence ID" value="PWI34822.1"/>
    <property type="molecule type" value="Genomic_DNA"/>
</dbReference>
<dbReference type="Proteomes" id="UP000245362">
    <property type="component" value="Unassembled WGS sequence"/>
</dbReference>
<dbReference type="AlphaFoldDB" id="A0A2U3BDK5"/>
<name>A0A2U3BDK5_9VIBR</name>
<dbReference type="CDD" id="cd00093">
    <property type="entry name" value="HTH_XRE"/>
    <property type="match status" value="1"/>
</dbReference>
<dbReference type="InterPro" id="IPR001387">
    <property type="entry name" value="Cro/C1-type_HTH"/>
</dbReference>
<dbReference type="InterPro" id="IPR010982">
    <property type="entry name" value="Lambda_DNA-bd_dom_sf"/>
</dbReference>
<dbReference type="GO" id="GO:0003677">
    <property type="term" value="F:DNA binding"/>
    <property type="evidence" value="ECO:0007669"/>
    <property type="project" value="InterPro"/>
</dbReference>
<protein>
    <recommendedName>
        <fullName evidence="1">HTH cro/C1-type domain-containing protein</fullName>
    </recommendedName>
</protein>
<organism evidence="2 3">
    <name type="scientific">Vibrio albus</name>
    <dbReference type="NCBI Taxonomy" id="2200953"/>
    <lineage>
        <taxon>Bacteria</taxon>
        <taxon>Pseudomonadati</taxon>
        <taxon>Pseudomonadota</taxon>
        <taxon>Gammaproteobacteria</taxon>
        <taxon>Vibrionales</taxon>
        <taxon>Vibrionaceae</taxon>
        <taxon>Vibrio</taxon>
    </lineage>
</organism>
<comment type="caution">
    <text evidence="2">The sequence shown here is derived from an EMBL/GenBank/DDBJ whole genome shotgun (WGS) entry which is preliminary data.</text>
</comment>